<keyword evidence="15" id="KW-1185">Reference proteome</keyword>
<keyword evidence="3" id="KW-0963">Cytoplasm</keyword>
<evidence type="ECO:0000256" key="9">
    <source>
        <dbReference type="ARBA" id="ARBA00024867"/>
    </source>
</evidence>
<gene>
    <name evidence="14" type="ORF">SAMN04488579_11834</name>
</gene>
<dbReference type="SMART" id="SM00448">
    <property type="entry name" value="REC"/>
    <property type="match status" value="1"/>
</dbReference>
<keyword evidence="5" id="KW-0902">Two-component regulatory system</keyword>
<dbReference type="PANTHER" id="PTHR48111">
    <property type="entry name" value="REGULATOR OF RPOS"/>
    <property type="match status" value="1"/>
</dbReference>
<feature type="domain" description="OmpR/PhoB-type" evidence="13">
    <location>
        <begin position="133"/>
        <end position="232"/>
    </location>
</feature>
<feature type="modified residue" description="4-aspartylphosphate" evidence="10">
    <location>
        <position position="57"/>
    </location>
</feature>
<keyword evidence="7 11" id="KW-0238">DNA-binding</keyword>
<dbReference type="STRING" id="1528.SAMN04488579_11834"/>
<evidence type="ECO:0000259" key="12">
    <source>
        <dbReference type="PROSITE" id="PS50110"/>
    </source>
</evidence>
<proteinExistence type="predicted"/>
<feature type="domain" description="Response regulatory" evidence="12">
    <location>
        <begin position="8"/>
        <end position="121"/>
    </location>
</feature>
<evidence type="ECO:0000256" key="11">
    <source>
        <dbReference type="PROSITE-ProRule" id="PRU01091"/>
    </source>
</evidence>
<organism evidence="14 15">
    <name type="scientific">Eubacterium barkeri</name>
    <name type="common">Clostridium barkeri</name>
    <dbReference type="NCBI Taxonomy" id="1528"/>
    <lineage>
        <taxon>Bacteria</taxon>
        <taxon>Bacillati</taxon>
        <taxon>Bacillota</taxon>
        <taxon>Clostridia</taxon>
        <taxon>Eubacteriales</taxon>
        <taxon>Eubacteriaceae</taxon>
        <taxon>Eubacterium</taxon>
    </lineage>
</organism>
<dbReference type="InterPro" id="IPR001789">
    <property type="entry name" value="Sig_transdc_resp-reg_receiver"/>
</dbReference>
<dbReference type="PROSITE" id="PS50110">
    <property type="entry name" value="RESPONSE_REGULATORY"/>
    <property type="match status" value="1"/>
</dbReference>
<dbReference type="InterPro" id="IPR036388">
    <property type="entry name" value="WH-like_DNA-bd_sf"/>
</dbReference>
<dbReference type="InterPro" id="IPR001867">
    <property type="entry name" value="OmpR/PhoB-type_DNA-bd"/>
</dbReference>
<evidence type="ECO:0000256" key="10">
    <source>
        <dbReference type="PROSITE-ProRule" id="PRU00169"/>
    </source>
</evidence>
<comment type="subcellular location">
    <subcellularLocation>
        <location evidence="1">Cytoplasm</location>
    </subcellularLocation>
</comment>
<dbReference type="RefSeq" id="WP_090246208.1">
    <property type="nucleotide sequence ID" value="NZ_FNOU01000018.1"/>
</dbReference>
<dbReference type="Gene3D" id="1.10.10.10">
    <property type="entry name" value="Winged helix-like DNA-binding domain superfamily/Winged helix DNA-binding domain"/>
    <property type="match status" value="1"/>
</dbReference>
<evidence type="ECO:0000256" key="1">
    <source>
        <dbReference type="ARBA" id="ARBA00004496"/>
    </source>
</evidence>
<dbReference type="SUPFAM" id="SSF52172">
    <property type="entry name" value="CheY-like"/>
    <property type="match status" value="1"/>
</dbReference>
<dbReference type="Pfam" id="PF00486">
    <property type="entry name" value="Trans_reg_C"/>
    <property type="match status" value="1"/>
</dbReference>
<sequence>MNAYKEETILIVEDDPQIRHFIGYALKEEGYGYLTAGTGEDALSKMLGGPIDLMLLDLGLPDMDGMEILKRVREWSAVPIIVVSARDQDREKVEALEAGADDYLTKPFSAMELMARIRVAFRHRKNAIQQQAPEVYRVRGLTLSLDRHTLSMEGKEIHLTPNEFKLITLLARHAGKVLTTAAIIEAIWGRGYGEDTQALRALMAGLRRKIEKNPGKPAYIKTEVGVGYRLLDE</sequence>
<dbReference type="GO" id="GO:0045893">
    <property type="term" value="P:positive regulation of DNA-templated transcription"/>
    <property type="evidence" value="ECO:0007669"/>
    <property type="project" value="UniProtKB-ARBA"/>
</dbReference>
<evidence type="ECO:0000256" key="2">
    <source>
        <dbReference type="ARBA" id="ARBA00018672"/>
    </source>
</evidence>
<dbReference type="Proteomes" id="UP000199652">
    <property type="component" value="Unassembled WGS sequence"/>
</dbReference>
<dbReference type="SMART" id="SM00862">
    <property type="entry name" value="Trans_reg_C"/>
    <property type="match status" value="1"/>
</dbReference>
<reference evidence="15" key="1">
    <citation type="submission" date="2016-10" db="EMBL/GenBank/DDBJ databases">
        <authorList>
            <person name="Varghese N."/>
            <person name="Submissions S."/>
        </authorList>
    </citation>
    <scope>NUCLEOTIDE SEQUENCE [LARGE SCALE GENOMIC DNA]</scope>
    <source>
        <strain evidence="15">VPI 5359</strain>
    </source>
</reference>
<dbReference type="GO" id="GO:0005829">
    <property type="term" value="C:cytosol"/>
    <property type="evidence" value="ECO:0007669"/>
    <property type="project" value="TreeGrafter"/>
</dbReference>
<keyword evidence="8" id="KW-0804">Transcription</keyword>
<dbReference type="GO" id="GO:0042802">
    <property type="term" value="F:identical protein binding"/>
    <property type="evidence" value="ECO:0007669"/>
    <property type="project" value="UniProtKB-ARBA"/>
</dbReference>
<dbReference type="GO" id="GO:0032993">
    <property type="term" value="C:protein-DNA complex"/>
    <property type="evidence" value="ECO:0007669"/>
    <property type="project" value="TreeGrafter"/>
</dbReference>
<dbReference type="Pfam" id="PF00072">
    <property type="entry name" value="Response_reg"/>
    <property type="match status" value="1"/>
</dbReference>
<evidence type="ECO:0000259" key="13">
    <source>
        <dbReference type="PROSITE" id="PS51755"/>
    </source>
</evidence>
<evidence type="ECO:0000256" key="3">
    <source>
        <dbReference type="ARBA" id="ARBA00022490"/>
    </source>
</evidence>
<dbReference type="FunFam" id="3.40.50.2300:FF:000021">
    <property type="entry name" value="Two-component system response regulator KdpE"/>
    <property type="match status" value="1"/>
</dbReference>
<feature type="DNA-binding region" description="OmpR/PhoB-type" evidence="11">
    <location>
        <begin position="133"/>
        <end position="232"/>
    </location>
</feature>
<evidence type="ECO:0000256" key="5">
    <source>
        <dbReference type="ARBA" id="ARBA00023012"/>
    </source>
</evidence>
<dbReference type="InterPro" id="IPR011006">
    <property type="entry name" value="CheY-like_superfamily"/>
</dbReference>
<evidence type="ECO:0000256" key="8">
    <source>
        <dbReference type="ARBA" id="ARBA00023163"/>
    </source>
</evidence>
<accession>A0A1H3HNZ0</accession>
<dbReference type="EMBL" id="FNOU01000018">
    <property type="protein sequence ID" value="SDY16399.1"/>
    <property type="molecule type" value="Genomic_DNA"/>
</dbReference>
<dbReference type="OrthoDB" id="9802426at2"/>
<protein>
    <recommendedName>
        <fullName evidence="2">Stage 0 sporulation protein A homolog</fullName>
    </recommendedName>
</protein>
<name>A0A1H3HNZ0_EUBBA</name>
<dbReference type="CDD" id="cd00383">
    <property type="entry name" value="trans_reg_C"/>
    <property type="match status" value="1"/>
</dbReference>
<evidence type="ECO:0000313" key="14">
    <source>
        <dbReference type="EMBL" id="SDY16399.1"/>
    </source>
</evidence>
<evidence type="ECO:0000256" key="4">
    <source>
        <dbReference type="ARBA" id="ARBA00022553"/>
    </source>
</evidence>
<evidence type="ECO:0000256" key="6">
    <source>
        <dbReference type="ARBA" id="ARBA00023015"/>
    </source>
</evidence>
<evidence type="ECO:0000313" key="15">
    <source>
        <dbReference type="Proteomes" id="UP000199652"/>
    </source>
</evidence>
<evidence type="ECO:0000256" key="7">
    <source>
        <dbReference type="ARBA" id="ARBA00023125"/>
    </source>
</evidence>
<dbReference type="GO" id="GO:0000156">
    <property type="term" value="F:phosphorelay response regulator activity"/>
    <property type="evidence" value="ECO:0007669"/>
    <property type="project" value="TreeGrafter"/>
</dbReference>
<dbReference type="InterPro" id="IPR039420">
    <property type="entry name" value="WalR-like"/>
</dbReference>
<dbReference type="AlphaFoldDB" id="A0A1H3HNZ0"/>
<dbReference type="Gene3D" id="3.40.50.2300">
    <property type="match status" value="1"/>
</dbReference>
<keyword evidence="6" id="KW-0805">Transcription regulation</keyword>
<dbReference type="PROSITE" id="PS51755">
    <property type="entry name" value="OMPR_PHOB"/>
    <property type="match status" value="1"/>
</dbReference>
<dbReference type="PANTHER" id="PTHR48111:SF50">
    <property type="entry name" value="KDP OPERON TRANSCRIPTIONAL REGULATORY PROTEIN KDPE"/>
    <property type="match status" value="1"/>
</dbReference>
<dbReference type="GO" id="GO:0000987">
    <property type="term" value="F:cis-regulatory region sequence-specific DNA binding"/>
    <property type="evidence" value="ECO:0007669"/>
    <property type="project" value="UniProtKB-ARBA"/>
</dbReference>
<keyword evidence="4 10" id="KW-0597">Phosphoprotein</keyword>
<comment type="function">
    <text evidence="9">May play the central regulatory role in sporulation. It may be an element of the effector pathway responsible for the activation of sporulation genes in response to nutritional stress. Spo0A may act in concert with spo0H (a sigma factor) to control the expression of some genes that are critical to the sporulation process.</text>
</comment>
<dbReference type="CDD" id="cd17620">
    <property type="entry name" value="REC_OmpR_KdpE-like"/>
    <property type="match status" value="1"/>
</dbReference>
<dbReference type="Gene3D" id="6.10.250.690">
    <property type="match status" value="1"/>
</dbReference>